<comment type="caution">
    <text evidence="1">The sequence shown here is derived from an EMBL/GenBank/DDBJ whole genome shotgun (WGS) entry which is preliminary data.</text>
</comment>
<proteinExistence type="predicted"/>
<reference evidence="1" key="2">
    <citation type="journal article" date="2023" name="IMA Fungus">
        <title>Comparative genomic study of the Penicillium genus elucidates a diverse pangenome and 15 lateral gene transfer events.</title>
        <authorList>
            <person name="Petersen C."/>
            <person name="Sorensen T."/>
            <person name="Nielsen M.R."/>
            <person name="Sondergaard T.E."/>
            <person name="Sorensen J.L."/>
            <person name="Fitzpatrick D.A."/>
            <person name="Frisvad J.C."/>
            <person name="Nielsen K.L."/>
        </authorList>
    </citation>
    <scope>NUCLEOTIDE SEQUENCE</scope>
    <source>
        <strain evidence="1">IBT 30069</strain>
    </source>
</reference>
<keyword evidence="2" id="KW-1185">Reference proteome</keyword>
<dbReference type="AlphaFoldDB" id="A0A9W9GBS1"/>
<gene>
    <name evidence="1" type="ORF">N7456_000264</name>
</gene>
<evidence type="ECO:0000313" key="2">
    <source>
        <dbReference type="Proteomes" id="UP001149165"/>
    </source>
</evidence>
<accession>A0A9W9GBS1</accession>
<reference evidence="1" key="1">
    <citation type="submission" date="2022-11" db="EMBL/GenBank/DDBJ databases">
        <authorList>
            <person name="Petersen C."/>
        </authorList>
    </citation>
    <scope>NUCLEOTIDE SEQUENCE</scope>
    <source>
        <strain evidence="1">IBT 30069</strain>
    </source>
</reference>
<organism evidence="1 2">
    <name type="scientific">Penicillium angulare</name>
    <dbReference type="NCBI Taxonomy" id="116970"/>
    <lineage>
        <taxon>Eukaryota</taxon>
        <taxon>Fungi</taxon>
        <taxon>Dikarya</taxon>
        <taxon>Ascomycota</taxon>
        <taxon>Pezizomycotina</taxon>
        <taxon>Eurotiomycetes</taxon>
        <taxon>Eurotiomycetidae</taxon>
        <taxon>Eurotiales</taxon>
        <taxon>Aspergillaceae</taxon>
        <taxon>Penicillium</taxon>
    </lineage>
</organism>
<name>A0A9W9GBS1_9EURO</name>
<dbReference type="EMBL" id="JAPQKH010000001">
    <property type="protein sequence ID" value="KAJ5115916.1"/>
    <property type="molecule type" value="Genomic_DNA"/>
</dbReference>
<evidence type="ECO:0000313" key="1">
    <source>
        <dbReference type="EMBL" id="KAJ5115916.1"/>
    </source>
</evidence>
<protein>
    <submittedName>
        <fullName evidence="1">Uncharacterized protein</fullName>
    </submittedName>
</protein>
<sequence>MRIAAPAPVGRDIGKDVDPVGPGIGTVGKRYRSWENIITATYRAAMESPQTEQYKEEMEVRIPKVKVFDGYMEVPHPGDDIRISMFPNLM</sequence>
<dbReference type="Proteomes" id="UP001149165">
    <property type="component" value="Unassembled WGS sequence"/>
</dbReference>